<dbReference type="PROSITE" id="PS51007">
    <property type="entry name" value="CYTC"/>
    <property type="match status" value="1"/>
</dbReference>
<evidence type="ECO:0000256" key="7">
    <source>
        <dbReference type="SAM" id="MobiDB-lite"/>
    </source>
</evidence>
<dbReference type="KEGG" id="ned:HUN01_11245"/>
<evidence type="ECO:0000256" key="5">
    <source>
        <dbReference type="ARBA" id="ARBA00023004"/>
    </source>
</evidence>
<evidence type="ECO:0000313" key="10">
    <source>
        <dbReference type="EMBL" id="QMS88140.1"/>
    </source>
</evidence>
<dbReference type="InterPro" id="IPR051395">
    <property type="entry name" value="Cytochrome_c_Peroxidase/MauG"/>
</dbReference>
<feature type="transmembrane region" description="Helical" evidence="8">
    <location>
        <begin position="56"/>
        <end position="76"/>
    </location>
</feature>
<evidence type="ECO:0000256" key="4">
    <source>
        <dbReference type="ARBA" id="ARBA00023002"/>
    </source>
</evidence>
<keyword evidence="8" id="KW-1133">Transmembrane helix</keyword>
<dbReference type="InterPro" id="IPR009056">
    <property type="entry name" value="Cyt_c-like_dom"/>
</dbReference>
<sequence length="700" mass="76742">MGFIPIIILVVFITGLSIYLLLTSKGRFLLKSVVTKIKRQEWRFGYSKLKYLRSRFLKTTTIAVLIMAAVIAGNTVSAQVTGSPPVSLKSVSVPEPDNLGDFVKDKVAAIKLGKTLFWDMQVGSDGQTSCASCHFHAGADNRSKNQIAPGLLRINSDGTENPDTVFNVGGLPNYQLKPEDFPFHSDINDVSSSQGVFNTKFVDVTPGNAEDQVKNEPDPVFNVGGVNVRRVEPRNTPTVINAVFNFRNFWDGRAQDIFNGVNPFGLRDPNASVVKAENPNQLKFVKVSLNNSSLASQAVGPPLSSFESSADGRTFEEIGDKFGRIDRKSRSASKGKKLPRKLAKKLSRLKPLGKQVVHPQDSVLGADSRWPKPGLKDKTYDQLVKDAFKPEWWKSNQLIQVDAEGRRSFVKKPDNSSETDEYTLSEYNFSLFFGLAVQMYESTLISDNTPYDRFLEGNTTALTEQQQRGKQLFEGKARCIGCHGGLELTNASVSNIKKQRLGTINIPNLRIVFDNGFFNLGVRRTLEDTGVGGQDPFGNPLSESRVAALDKFPLLLGSNPNITVSPNDRIVADGSFKTPGLRNIELTAPYFHNGGYLTLPQVVDFYNRGGDFRPQSALAPLGLSQTEQDDLVAFMKGLTDERVRYDKAPFDHPQLFIPNGHPGGNSTSVINDGTGKATDSLLEIPPVGKNGGSGTPNFLS</sequence>
<keyword evidence="10" id="KW-0575">Peroxidase</keyword>
<evidence type="ECO:0000256" key="6">
    <source>
        <dbReference type="PROSITE-ProRule" id="PRU00433"/>
    </source>
</evidence>
<dbReference type="InterPro" id="IPR036909">
    <property type="entry name" value="Cyt_c-like_dom_sf"/>
</dbReference>
<feature type="region of interest" description="Disordered" evidence="7">
    <location>
        <begin position="681"/>
        <end position="700"/>
    </location>
</feature>
<keyword evidence="5 6" id="KW-0408">Iron</keyword>
<feature type="domain" description="Cytochrome c" evidence="9">
    <location>
        <begin position="464"/>
        <end position="639"/>
    </location>
</feature>
<dbReference type="Gene3D" id="1.10.760.10">
    <property type="entry name" value="Cytochrome c-like domain"/>
    <property type="match status" value="2"/>
</dbReference>
<keyword evidence="2 6" id="KW-0349">Heme</keyword>
<evidence type="ECO:0000256" key="8">
    <source>
        <dbReference type="SAM" id="Phobius"/>
    </source>
</evidence>
<dbReference type="SUPFAM" id="SSF46626">
    <property type="entry name" value="Cytochrome c"/>
    <property type="match status" value="2"/>
</dbReference>
<dbReference type="GO" id="GO:0030313">
    <property type="term" value="C:cell envelope"/>
    <property type="evidence" value="ECO:0007669"/>
    <property type="project" value="UniProtKB-SubCell"/>
</dbReference>
<comment type="subcellular location">
    <subcellularLocation>
        <location evidence="1">Cell envelope</location>
    </subcellularLocation>
</comment>
<evidence type="ECO:0000256" key="2">
    <source>
        <dbReference type="ARBA" id="ARBA00022617"/>
    </source>
</evidence>
<keyword evidence="8" id="KW-0812">Transmembrane</keyword>
<dbReference type="GO" id="GO:0009055">
    <property type="term" value="F:electron transfer activity"/>
    <property type="evidence" value="ECO:0007669"/>
    <property type="project" value="InterPro"/>
</dbReference>
<evidence type="ECO:0000313" key="11">
    <source>
        <dbReference type="Proteomes" id="UP000514713"/>
    </source>
</evidence>
<reference evidence="11" key="1">
    <citation type="submission" date="2020-06" db="EMBL/GenBank/DDBJ databases">
        <title>Nostoc edaphicum CCNP1411 genome.</title>
        <authorList>
            <person name="Fidor A."/>
            <person name="Grabski M."/>
            <person name="Gawor J."/>
            <person name="Gromadka R."/>
            <person name="Wegrzyn G."/>
            <person name="Mazur-Marzec H."/>
        </authorList>
    </citation>
    <scope>NUCLEOTIDE SEQUENCE [LARGE SCALE GENOMIC DNA]</scope>
    <source>
        <strain evidence="11">CCNP1411</strain>
    </source>
</reference>
<proteinExistence type="predicted"/>
<name>A0A7D7QLV3_9NOSO</name>
<accession>A0A7D7QLV3</accession>
<feature type="transmembrane region" description="Helical" evidence="8">
    <location>
        <begin position="6"/>
        <end position="22"/>
    </location>
</feature>
<dbReference type="GO" id="GO:0020037">
    <property type="term" value="F:heme binding"/>
    <property type="evidence" value="ECO:0007669"/>
    <property type="project" value="InterPro"/>
</dbReference>
<dbReference type="Proteomes" id="UP000514713">
    <property type="component" value="Chromosome"/>
</dbReference>
<keyword evidence="11" id="KW-1185">Reference proteome</keyword>
<dbReference type="Pfam" id="PF03150">
    <property type="entry name" value="CCP_MauG"/>
    <property type="match status" value="2"/>
</dbReference>
<dbReference type="PANTHER" id="PTHR30600">
    <property type="entry name" value="CYTOCHROME C PEROXIDASE-RELATED"/>
    <property type="match status" value="1"/>
</dbReference>
<keyword evidence="4" id="KW-0560">Oxidoreductase</keyword>
<gene>
    <name evidence="10" type="ORF">HUN01_11245</name>
</gene>
<dbReference type="GO" id="GO:0046872">
    <property type="term" value="F:metal ion binding"/>
    <property type="evidence" value="ECO:0007669"/>
    <property type="project" value="UniProtKB-KW"/>
</dbReference>
<dbReference type="InterPro" id="IPR004852">
    <property type="entry name" value="Di-haem_cyt_c_peroxidsae"/>
</dbReference>
<dbReference type="AlphaFoldDB" id="A0A7D7QLV3"/>
<organism evidence="10 11">
    <name type="scientific">Nostoc edaphicum CCNP1411</name>
    <dbReference type="NCBI Taxonomy" id="1472755"/>
    <lineage>
        <taxon>Bacteria</taxon>
        <taxon>Bacillati</taxon>
        <taxon>Cyanobacteriota</taxon>
        <taxon>Cyanophyceae</taxon>
        <taxon>Nostocales</taxon>
        <taxon>Nostocaceae</taxon>
        <taxon>Nostoc</taxon>
    </lineage>
</organism>
<dbReference type="GO" id="GO:0004130">
    <property type="term" value="F:cytochrome-c peroxidase activity"/>
    <property type="evidence" value="ECO:0007669"/>
    <property type="project" value="TreeGrafter"/>
</dbReference>
<evidence type="ECO:0000256" key="1">
    <source>
        <dbReference type="ARBA" id="ARBA00004196"/>
    </source>
</evidence>
<dbReference type="EMBL" id="CP054698">
    <property type="protein sequence ID" value="QMS88140.1"/>
    <property type="molecule type" value="Genomic_DNA"/>
</dbReference>
<evidence type="ECO:0000259" key="9">
    <source>
        <dbReference type="PROSITE" id="PS51007"/>
    </source>
</evidence>
<evidence type="ECO:0000256" key="3">
    <source>
        <dbReference type="ARBA" id="ARBA00022723"/>
    </source>
</evidence>
<keyword evidence="8" id="KW-0472">Membrane</keyword>
<keyword evidence="3 6" id="KW-0479">Metal-binding</keyword>
<protein>
    <submittedName>
        <fullName evidence="10">Cytochrome C peroxidase</fullName>
    </submittedName>
</protein>